<protein>
    <submittedName>
        <fullName evidence="1">Uncharacterized protein</fullName>
    </submittedName>
</protein>
<dbReference type="Proteomes" id="UP000663872">
    <property type="component" value="Unassembled WGS sequence"/>
</dbReference>
<name>A0A818PRZ2_9BILA</name>
<evidence type="ECO:0000313" key="2">
    <source>
        <dbReference type="Proteomes" id="UP000663872"/>
    </source>
</evidence>
<comment type="caution">
    <text evidence="1">The sequence shown here is derived from an EMBL/GenBank/DDBJ whole genome shotgun (WGS) entry which is preliminary data.</text>
</comment>
<accession>A0A818PRZ2</accession>
<proteinExistence type="predicted"/>
<evidence type="ECO:0000313" key="1">
    <source>
        <dbReference type="EMBL" id="CAF3625407.1"/>
    </source>
</evidence>
<gene>
    <name evidence="1" type="ORF">GRG538_LOCUS23887</name>
</gene>
<sequence>NEVMCELRSKMLIY</sequence>
<dbReference type="EMBL" id="CAJNYT010003999">
    <property type="protein sequence ID" value="CAF3625407.1"/>
    <property type="molecule type" value="Genomic_DNA"/>
</dbReference>
<organism evidence="1 2">
    <name type="scientific">Rotaria socialis</name>
    <dbReference type="NCBI Taxonomy" id="392032"/>
    <lineage>
        <taxon>Eukaryota</taxon>
        <taxon>Metazoa</taxon>
        <taxon>Spiralia</taxon>
        <taxon>Gnathifera</taxon>
        <taxon>Rotifera</taxon>
        <taxon>Eurotatoria</taxon>
        <taxon>Bdelloidea</taxon>
        <taxon>Philodinida</taxon>
        <taxon>Philodinidae</taxon>
        <taxon>Rotaria</taxon>
    </lineage>
</organism>
<reference evidence="1" key="1">
    <citation type="submission" date="2021-02" db="EMBL/GenBank/DDBJ databases">
        <authorList>
            <person name="Nowell W R."/>
        </authorList>
    </citation>
    <scope>NUCLEOTIDE SEQUENCE</scope>
</reference>
<feature type="non-terminal residue" evidence="1">
    <location>
        <position position="1"/>
    </location>
</feature>